<dbReference type="InterPro" id="IPR003754">
    <property type="entry name" value="4pyrrol_synth_uPrphyn_synth"/>
</dbReference>
<accession>A0A8J2ZLJ2</accession>
<dbReference type="GO" id="GO:0033014">
    <property type="term" value="P:tetrapyrrole biosynthetic process"/>
    <property type="evidence" value="ECO:0007669"/>
    <property type="project" value="InterPro"/>
</dbReference>
<reference evidence="3" key="1">
    <citation type="journal article" date="2014" name="Int. J. Syst. Evol. Microbiol.">
        <title>Complete genome sequence of Corynebacterium casei LMG S-19264T (=DSM 44701T), isolated from a smear-ripened cheese.</title>
        <authorList>
            <consortium name="US DOE Joint Genome Institute (JGI-PGF)"/>
            <person name="Walter F."/>
            <person name="Albersmeier A."/>
            <person name="Kalinowski J."/>
            <person name="Ruckert C."/>
        </authorList>
    </citation>
    <scope>NUCLEOTIDE SEQUENCE</scope>
    <source>
        <strain evidence="3">CGMCC 1.15762</strain>
    </source>
</reference>
<dbReference type="GO" id="GO:0032259">
    <property type="term" value="P:methylation"/>
    <property type="evidence" value="ECO:0007669"/>
    <property type="project" value="UniProtKB-KW"/>
</dbReference>
<keyword evidence="4" id="KW-1185">Reference proteome</keyword>
<keyword evidence="1" id="KW-1133">Transmembrane helix</keyword>
<dbReference type="GO" id="GO:0008168">
    <property type="term" value="F:methyltransferase activity"/>
    <property type="evidence" value="ECO:0007669"/>
    <property type="project" value="UniProtKB-KW"/>
</dbReference>
<dbReference type="Pfam" id="PF02602">
    <property type="entry name" value="HEM4"/>
    <property type="match status" value="1"/>
</dbReference>
<dbReference type="InterPro" id="IPR036108">
    <property type="entry name" value="4pyrrol_syn_uPrphyn_synt_sf"/>
</dbReference>
<proteinExistence type="predicted"/>
<evidence type="ECO:0000313" key="4">
    <source>
        <dbReference type="Proteomes" id="UP000617145"/>
    </source>
</evidence>
<evidence type="ECO:0000259" key="2">
    <source>
        <dbReference type="Pfam" id="PF02602"/>
    </source>
</evidence>
<protein>
    <submittedName>
        <fullName evidence="3">Uroporphyrinogen III methyltransferase</fullName>
    </submittedName>
</protein>
<keyword evidence="3" id="KW-0808">Transferase</keyword>
<keyword evidence="1" id="KW-0812">Transmembrane</keyword>
<feature type="domain" description="Tetrapyrrole biosynthesis uroporphyrinogen III synthase" evidence="2">
    <location>
        <begin position="29"/>
        <end position="224"/>
    </location>
</feature>
<dbReference type="SUPFAM" id="SSF69618">
    <property type="entry name" value="HemD-like"/>
    <property type="match status" value="1"/>
</dbReference>
<comment type="caution">
    <text evidence="3">The sequence shown here is derived from an EMBL/GenBank/DDBJ whole genome shotgun (WGS) entry which is preliminary data.</text>
</comment>
<dbReference type="EMBL" id="BMJV01000006">
    <property type="protein sequence ID" value="GGG79476.1"/>
    <property type="molecule type" value="Genomic_DNA"/>
</dbReference>
<dbReference type="Proteomes" id="UP000617145">
    <property type="component" value="Unassembled WGS sequence"/>
</dbReference>
<gene>
    <name evidence="3" type="ORF">GCM10011415_30820</name>
</gene>
<name>A0A8J2ZLJ2_9RHOB</name>
<dbReference type="AlphaFoldDB" id="A0A8J2ZLJ2"/>
<dbReference type="GO" id="GO:0004852">
    <property type="term" value="F:uroporphyrinogen-III synthase activity"/>
    <property type="evidence" value="ECO:0007669"/>
    <property type="project" value="InterPro"/>
</dbReference>
<evidence type="ECO:0000256" key="1">
    <source>
        <dbReference type="SAM" id="Phobius"/>
    </source>
</evidence>
<organism evidence="3 4">
    <name type="scientific">Salipiger pallidus</name>
    <dbReference type="NCBI Taxonomy" id="1775170"/>
    <lineage>
        <taxon>Bacteria</taxon>
        <taxon>Pseudomonadati</taxon>
        <taxon>Pseudomonadota</taxon>
        <taxon>Alphaproteobacteria</taxon>
        <taxon>Rhodobacterales</taxon>
        <taxon>Roseobacteraceae</taxon>
        <taxon>Salipiger</taxon>
    </lineage>
</organism>
<keyword evidence="1" id="KW-0472">Membrane</keyword>
<dbReference type="Gene3D" id="3.40.50.10090">
    <property type="match status" value="2"/>
</dbReference>
<sequence>MAQPPVLLLTRPPGASRRMLEELEADGVSGFTAIESPLLGIEHTGPLPDLDGVGGVIFTSANGVRAWLCLGGPVLGLCYTVGDATAAAAAGAGFDPRSAGGDADALVSLIAADAPEVPLVHARGTHARGRVAERLSAQGIETRETVIYDQPAQELSASAIQALDGSAPVIVPLFSPRSAAQFASCGPFRAPLQVAAMSAEVVAALGALYVSGMVIADRPNAAAMRRAVIGLLGDSGALVHRHGSVKG</sequence>
<keyword evidence="3" id="KW-0489">Methyltransferase</keyword>
<dbReference type="RefSeq" id="WP_188791116.1">
    <property type="nucleotide sequence ID" value="NZ_BMJV01000006.1"/>
</dbReference>
<reference evidence="3" key="2">
    <citation type="submission" date="2020-09" db="EMBL/GenBank/DDBJ databases">
        <authorList>
            <person name="Sun Q."/>
            <person name="Zhou Y."/>
        </authorList>
    </citation>
    <scope>NUCLEOTIDE SEQUENCE</scope>
    <source>
        <strain evidence="3">CGMCC 1.15762</strain>
    </source>
</reference>
<dbReference type="CDD" id="cd06578">
    <property type="entry name" value="HemD"/>
    <property type="match status" value="1"/>
</dbReference>
<evidence type="ECO:0000313" key="3">
    <source>
        <dbReference type="EMBL" id="GGG79476.1"/>
    </source>
</evidence>
<feature type="transmembrane region" description="Helical" evidence="1">
    <location>
        <begin position="194"/>
        <end position="216"/>
    </location>
</feature>